<gene>
    <name evidence="1" type="ORF">V6N11_031884</name>
</gene>
<organism evidence="1 2">
    <name type="scientific">Hibiscus sabdariffa</name>
    <name type="common">roselle</name>
    <dbReference type="NCBI Taxonomy" id="183260"/>
    <lineage>
        <taxon>Eukaryota</taxon>
        <taxon>Viridiplantae</taxon>
        <taxon>Streptophyta</taxon>
        <taxon>Embryophyta</taxon>
        <taxon>Tracheophyta</taxon>
        <taxon>Spermatophyta</taxon>
        <taxon>Magnoliopsida</taxon>
        <taxon>eudicotyledons</taxon>
        <taxon>Gunneridae</taxon>
        <taxon>Pentapetalae</taxon>
        <taxon>rosids</taxon>
        <taxon>malvids</taxon>
        <taxon>Malvales</taxon>
        <taxon>Malvaceae</taxon>
        <taxon>Malvoideae</taxon>
        <taxon>Hibiscus</taxon>
    </lineage>
</organism>
<comment type="caution">
    <text evidence="1">The sequence shown here is derived from an EMBL/GenBank/DDBJ whole genome shotgun (WGS) entry which is preliminary data.</text>
</comment>
<evidence type="ECO:0000313" key="2">
    <source>
        <dbReference type="Proteomes" id="UP001396334"/>
    </source>
</evidence>
<evidence type="ECO:0000313" key="1">
    <source>
        <dbReference type="EMBL" id="KAK9030457.1"/>
    </source>
</evidence>
<protein>
    <submittedName>
        <fullName evidence="1">Uncharacterized protein</fullName>
    </submittedName>
</protein>
<accession>A0ABR2SZR0</accession>
<sequence length="131" mass="14905">MERSSCSSSFQDVRNPIKLSSGCSKDRYVMRQKYLRSYPLLMAANENEILGENTVTRTKKWLKEMKQKYDCRSGDPEKKRKAWPSQGSVVGDEVKESFSSCVETCLKLLIVCMAKVDKPKIDDPKVIGFGI</sequence>
<reference evidence="1 2" key="1">
    <citation type="journal article" date="2024" name="G3 (Bethesda)">
        <title>Genome assembly of Hibiscus sabdariffa L. provides insights into metabolisms of medicinal natural products.</title>
        <authorList>
            <person name="Kim T."/>
        </authorList>
    </citation>
    <scope>NUCLEOTIDE SEQUENCE [LARGE SCALE GENOMIC DNA]</scope>
    <source>
        <strain evidence="1">TK-2024</strain>
        <tissue evidence="1">Old leaves</tissue>
    </source>
</reference>
<proteinExistence type="predicted"/>
<keyword evidence="2" id="KW-1185">Reference proteome</keyword>
<dbReference type="EMBL" id="JBBPBN010000010">
    <property type="protein sequence ID" value="KAK9030457.1"/>
    <property type="molecule type" value="Genomic_DNA"/>
</dbReference>
<name>A0ABR2SZR0_9ROSI</name>
<dbReference type="Proteomes" id="UP001396334">
    <property type="component" value="Unassembled WGS sequence"/>
</dbReference>